<dbReference type="EMBL" id="CAEFZW010000006">
    <property type="protein sequence ID" value="CAB4255314.1"/>
    <property type="molecule type" value="Genomic_DNA"/>
</dbReference>
<evidence type="ECO:0000256" key="7">
    <source>
        <dbReference type="SAM" id="Phobius"/>
    </source>
</evidence>
<dbReference type="Pfam" id="PF01733">
    <property type="entry name" value="Nucleoside_tran"/>
    <property type="match status" value="1"/>
</dbReference>
<dbReference type="PIRSF" id="PIRSF016379">
    <property type="entry name" value="ENT"/>
    <property type="match status" value="1"/>
</dbReference>
<dbReference type="GO" id="GO:0015205">
    <property type="term" value="F:nucleobase transmembrane transporter activity"/>
    <property type="evidence" value="ECO:0007669"/>
    <property type="project" value="TreeGrafter"/>
</dbReference>
<evidence type="ECO:0000256" key="1">
    <source>
        <dbReference type="ARBA" id="ARBA00004141"/>
    </source>
</evidence>
<evidence type="ECO:0000313" key="9">
    <source>
        <dbReference type="Proteomes" id="UP000644660"/>
    </source>
</evidence>
<dbReference type="GO" id="GO:0000329">
    <property type="term" value="C:fungal-type vacuole membrane"/>
    <property type="evidence" value="ECO:0007669"/>
    <property type="project" value="TreeGrafter"/>
</dbReference>
<dbReference type="OrthoDB" id="46396at2759"/>
<feature type="transmembrane region" description="Helical" evidence="7">
    <location>
        <begin position="103"/>
        <end position="127"/>
    </location>
</feature>
<keyword evidence="4 7" id="KW-0812">Transmembrane</keyword>
<dbReference type="GO" id="GO:0005886">
    <property type="term" value="C:plasma membrane"/>
    <property type="evidence" value="ECO:0007669"/>
    <property type="project" value="TreeGrafter"/>
</dbReference>
<accession>A0A8H2VHH5</accession>
<organism evidence="8 9">
    <name type="scientific">Maudiozyma barnettii</name>
    <dbReference type="NCBI Taxonomy" id="61262"/>
    <lineage>
        <taxon>Eukaryota</taxon>
        <taxon>Fungi</taxon>
        <taxon>Dikarya</taxon>
        <taxon>Ascomycota</taxon>
        <taxon>Saccharomycotina</taxon>
        <taxon>Saccharomycetes</taxon>
        <taxon>Saccharomycetales</taxon>
        <taxon>Saccharomycetaceae</taxon>
        <taxon>Maudiozyma</taxon>
    </lineage>
</organism>
<keyword evidence="5 7" id="KW-1133">Transmembrane helix</keyword>
<evidence type="ECO:0000313" key="8">
    <source>
        <dbReference type="EMBL" id="CAB4255314.1"/>
    </source>
</evidence>
<feature type="transmembrane region" description="Helical" evidence="7">
    <location>
        <begin position="32"/>
        <end position="48"/>
    </location>
</feature>
<feature type="transmembrane region" description="Helical" evidence="7">
    <location>
        <begin position="331"/>
        <end position="349"/>
    </location>
</feature>
<dbReference type="RefSeq" id="XP_041407158.1">
    <property type="nucleotide sequence ID" value="XM_041551224.1"/>
</dbReference>
<evidence type="ECO:0000256" key="6">
    <source>
        <dbReference type="ARBA" id="ARBA00023136"/>
    </source>
</evidence>
<keyword evidence="3" id="KW-0813">Transport</keyword>
<dbReference type="GO" id="GO:0034257">
    <property type="term" value="F:nicotinamide riboside transmembrane transporter activity"/>
    <property type="evidence" value="ECO:0007669"/>
    <property type="project" value="TreeGrafter"/>
</dbReference>
<sequence length="436" mass="49196">MSQIADPDMNNEIEFNNETIASLPMIKKLQNLVYLTFLLIGVGLLWPWNNILSATLFFQHNIFKETTIYAKIFTSSMMTVSTLTSLLYNIYLERRQHSYATRVARGLIWQFVTFILITIICALSGSIWMVSEFLLIMILISISAISTAWTQNGIMAIANVYGPEFSQSVMMGQAVAGVLPSVVLLIVSLGKTDDNTNNGSNKGIYFYFLTTSIVCVSCILLFYNTKIDEKFNSISNNDRTDTQPAHETQAVPFRVLYSKLKYLVLSIITTFVVTLIFPVFGANIFVTGLPMSNAQYIPLIFTMWNLGDLCGRFIANWSMFRDPSFTPYKTFIYSVLRIAFIPFFFYFTIQSRTTSDDGQRVHSVILDIEYILLQFLFGVTNGHIISMSFMKVPESLTTDQEKEAAGGFTSIFVSTGLTIGSIISYIFAFMINNITI</sequence>
<dbReference type="InterPro" id="IPR036259">
    <property type="entry name" value="MFS_trans_sf"/>
</dbReference>
<feature type="transmembrane region" description="Helical" evidence="7">
    <location>
        <begin position="169"/>
        <end position="189"/>
    </location>
</feature>
<dbReference type="PRINTS" id="PR01130">
    <property type="entry name" value="DERENTRNSPRT"/>
</dbReference>
<evidence type="ECO:0000256" key="2">
    <source>
        <dbReference type="ARBA" id="ARBA00007965"/>
    </source>
</evidence>
<feature type="transmembrane region" description="Helical" evidence="7">
    <location>
        <begin position="204"/>
        <end position="223"/>
    </location>
</feature>
<keyword evidence="6 7" id="KW-0472">Membrane</keyword>
<comment type="caution">
    <text evidence="8">The sequence shown here is derived from an EMBL/GenBank/DDBJ whole genome shotgun (WGS) entry which is preliminary data.</text>
</comment>
<gene>
    <name evidence="8" type="ORF">KABA2_06S02640</name>
</gene>
<comment type="similarity">
    <text evidence="2">Belongs to the SLC29A/ENT transporter (TC 2.A.57) family.</text>
</comment>
<dbReference type="SUPFAM" id="SSF103473">
    <property type="entry name" value="MFS general substrate transporter"/>
    <property type="match status" value="1"/>
</dbReference>
<comment type="subcellular location">
    <subcellularLocation>
        <location evidence="1">Membrane</location>
        <topology evidence="1">Multi-pass membrane protein</topology>
    </subcellularLocation>
</comment>
<feature type="transmembrane region" description="Helical" evidence="7">
    <location>
        <begin position="68"/>
        <end position="91"/>
    </location>
</feature>
<feature type="transmembrane region" description="Helical" evidence="7">
    <location>
        <begin position="410"/>
        <end position="431"/>
    </location>
</feature>
<evidence type="ECO:0000256" key="4">
    <source>
        <dbReference type="ARBA" id="ARBA00022692"/>
    </source>
</evidence>
<reference evidence="8 9" key="1">
    <citation type="submission" date="2020-05" db="EMBL/GenBank/DDBJ databases">
        <authorList>
            <person name="Casaregola S."/>
            <person name="Devillers H."/>
            <person name="Grondin C."/>
        </authorList>
    </citation>
    <scope>NUCLEOTIDE SEQUENCE [LARGE SCALE GENOMIC DNA]</scope>
    <source>
        <strain evidence="8 9">CLIB 1767</strain>
    </source>
</reference>
<proteinExistence type="inferred from homology"/>
<name>A0A8H2VHH5_9SACH</name>
<dbReference type="GeneID" id="64858356"/>
<keyword evidence="9" id="KW-1185">Reference proteome</keyword>
<feature type="transmembrane region" description="Helical" evidence="7">
    <location>
        <begin position="370"/>
        <end position="390"/>
    </location>
</feature>
<feature type="transmembrane region" description="Helical" evidence="7">
    <location>
        <begin position="262"/>
        <end position="286"/>
    </location>
</feature>
<dbReference type="AlphaFoldDB" id="A0A8H2VHH5"/>
<evidence type="ECO:0000256" key="3">
    <source>
        <dbReference type="ARBA" id="ARBA00022448"/>
    </source>
</evidence>
<feature type="transmembrane region" description="Helical" evidence="7">
    <location>
        <begin position="133"/>
        <end position="157"/>
    </location>
</feature>
<dbReference type="InterPro" id="IPR002259">
    <property type="entry name" value="Eqnu_transpt"/>
</dbReference>
<dbReference type="PANTHER" id="PTHR10332">
    <property type="entry name" value="EQUILIBRATIVE NUCLEOSIDE TRANSPORTER"/>
    <property type="match status" value="1"/>
</dbReference>
<protein>
    <submittedName>
        <fullName evidence="8">Similar to Saccharomyces cerevisiae YAL022C FUN26 Vacuolar membrane transporter with broad nucleoside selectivity</fullName>
    </submittedName>
</protein>
<dbReference type="Proteomes" id="UP000644660">
    <property type="component" value="Unassembled WGS sequence"/>
</dbReference>
<dbReference type="PANTHER" id="PTHR10332:SF88">
    <property type="entry name" value="EQUILIBRATIVE NUCLEOSIDE TRANSPORTER 1, ISOFORM A"/>
    <property type="match status" value="1"/>
</dbReference>
<evidence type="ECO:0000256" key="5">
    <source>
        <dbReference type="ARBA" id="ARBA00022989"/>
    </source>
</evidence>